<feature type="compositionally biased region" description="Polar residues" evidence="1">
    <location>
        <begin position="198"/>
        <end position="210"/>
    </location>
</feature>
<evidence type="ECO:0000313" key="2">
    <source>
        <dbReference type="EMBL" id="KAL2497972.1"/>
    </source>
</evidence>
<feature type="compositionally biased region" description="Basic and acidic residues" evidence="1">
    <location>
        <begin position="161"/>
        <end position="171"/>
    </location>
</feature>
<dbReference type="EMBL" id="JBFOLK010000007">
    <property type="protein sequence ID" value="KAL2497972.1"/>
    <property type="molecule type" value="Genomic_DNA"/>
</dbReference>
<accession>A0ABD1SB42</accession>
<feature type="compositionally biased region" description="Basic residues" evidence="1">
    <location>
        <begin position="172"/>
        <end position="183"/>
    </location>
</feature>
<gene>
    <name evidence="2" type="ORF">Adt_23522</name>
</gene>
<protein>
    <submittedName>
        <fullName evidence="2">Uncharacterized protein</fullName>
    </submittedName>
</protein>
<sequence>MNLSFSRDVRNKNRTTFDQLVEIITEEITNENMNLHRNHGGVAPNQAPRMNYNRGQGRQLPQPHQRQRDYPSDPNSRISYVAFVQEGLLHPYPVQGALGPLIGGYNYGVAAPTYYEAATSALPILLPRQETPRNYCRVYRSYGYSTEECLEVENLANKREANLGPRREANTRRRGQSLMRGRRPPSLDRRSQQWDRGPSNQELQQRNSRSSARHPRVEEVPEHRLIKCPEKAPIWEINTIYGGPYIGGQTQNAHKCYAKEAERALMTNWLINSRPSGSNKVDPITFA</sequence>
<evidence type="ECO:0000256" key="1">
    <source>
        <dbReference type="SAM" id="MobiDB-lite"/>
    </source>
</evidence>
<comment type="caution">
    <text evidence="2">The sequence shown here is derived from an EMBL/GenBank/DDBJ whole genome shotgun (WGS) entry which is preliminary data.</text>
</comment>
<dbReference type="Proteomes" id="UP001604336">
    <property type="component" value="Unassembled WGS sequence"/>
</dbReference>
<feature type="region of interest" description="Disordered" evidence="1">
    <location>
        <begin position="35"/>
        <end position="74"/>
    </location>
</feature>
<organism evidence="2 3">
    <name type="scientific">Abeliophyllum distichum</name>
    <dbReference type="NCBI Taxonomy" id="126358"/>
    <lineage>
        <taxon>Eukaryota</taxon>
        <taxon>Viridiplantae</taxon>
        <taxon>Streptophyta</taxon>
        <taxon>Embryophyta</taxon>
        <taxon>Tracheophyta</taxon>
        <taxon>Spermatophyta</taxon>
        <taxon>Magnoliopsida</taxon>
        <taxon>eudicotyledons</taxon>
        <taxon>Gunneridae</taxon>
        <taxon>Pentapetalae</taxon>
        <taxon>asterids</taxon>
        <taxon>lamiids</taxon>
        <taxon>Lamiales</taxon>
        <taxon>Oleaceae</taxon>
        <taxon>Forsythieae</taxon>
        <taxon>Abeliophyllum</taxon>
    </lineage>
</organism>
<proteinExistence type="predicted"/>
<dbReference type="AlphaFoldDB" id="A0ABD1SB42"/>
<name>A0ABD1SB42_9LAMI</name>
<evidence type="ECO:0000313" key="3">
    <source>
        <dbReference type="Proteomes" id="UP001604336"/>
    </source>
</evidence>
<keyword evidence="3" id="KW-1185">Reference proteome</keyword>
<reference evidence="3" key="1">
    <citation type="submission" date="2024-07" db="EMBL/GenBank/DDBJ databases">
        <title>Two chromosome-level genome assemblies of Korean endemic species Abeliophyllum distichum and Forsythia ovata (Oleaceae).</title>
        <authorList>
            <person name="Jang H."/>
        </authorList>
    </citation>
    <scope>NUCLEOTIDE SEQUENCE [LARGE SCALE GENOMIC DNA]</scope>
</reference>
<feature type="region of interest" description="Disordered" evidence="1">
    <location>
        <begin position="161"/>
        <end position="222"/>
    </location>
</feature>